<evidence type="ECO:0000256" key="8">
    <source>
        <dbReference type="ARBA" id="ARBA00049244"/>
    </source>
</evidence>
<dbReference type="Gene3D" id="1.20.1060.10">
    <property type="entry name" value="Taq DNA Polymerase, Chain T, domain 4"/>
    <property type="match status" value="1"/>
</dbReference>
<dbReference type="Pfam" id="PF03167">
    <property type="entry name" value="UDG"/>
    <property type="match status" value="1"/>
</dbReference>
<dbReference type="CDD" id="cd10030">
    <property type="entry name" value="UDG-F4_TTUDGA_SPO1dp_like"/>
    <property type="match status" value="1"/>
</dbReference>
<dbReference type="EMBL" id="MT142338">
    <property type="protein sequence ID" value="QJA78481.1"/>
    <property type="molecule type" value="Genomic_DNA"/>
</dbReference>
<dbReference type="Gene3D" id="1.10.150.20">
    <property type="entry name" value="5' to 3' exonuclease, C-terminal subdomain"/>
    <property type="match status" value="1"/>
</dbReference>
<dbReference type="InterPro" id="IPR002562">
    <property type="entry name" value="3'-5'_exonuclease_dom"/>
</dbReference>
<keyword evidence="6" id="KW-0239">DNA-directed DNA polymerase</keyword>
<dbReference type="Gene3D" id="3.40.470.10">
    <property type="entry name" value="Uracil-DNA glycosylase-like domain"/>
    <property type="match status" value="1"/>
</dbReference>
<feature type="domain" description="Uracil-DNA glycosylase-like" evidence="11">
    <location>
        <begin position="20"/>
        <end position="167"/>
    </location>
</feature>
<organism evidence="12">
    <name type="scientific">viral metagenome</name>
    <dbReference type="NCBI Taxonomy" id="1070528"/>
    <lineage>
        <taxon>unclassified sequences</taxon>
        <taxon>metagenomes</taxon>
        <taxon>organismal metagenomes</taxon>
    </lineage>
</organism>
<comment type="catalytic activity">
    <reaction evidence="8">
        <text>DNA(n) + a 2'-deoxyribonucleoside 5'-triphosphate = DNA(n+1) + diphosphate</text>
        <dbReference type="Rhea" id="RHEA:22508"/>
        <dbReference type="Rhea" id="RHEA-COMP:17339"/>
        <dbReference type="Rhea" id="RHEA-COMP:17340"/>
        <dbReference type="ChEBI" id="CHEBI:33019"/>
        <dbReference type="ChEBI" id="CHEBI:61560"/>
        <dbReference type="ChEBI" id="CHEBI:173112"/>
        <dbReference type="EC" id="2.7.7.7"/>
    </reaction>
</comment>
<evidence type="ECO:0000256" key="5">
    <source>
        <dbReference type="ARBA" id="ARBA00022705"/>
    </source>
</evidence>
<name>A0A6M3K9X3_9ZZZZ</name>
<dbReference type="PRINTS" id="PR00868">
    <property type="entry name" value="DNAPOLI"/>
</dbReference>
<dbReference type="InterPro" id="IPR036397">
    <property type="entry name" value="RNaseH_sf"/>
</dbReference>
<evidence type="ECO:0000259" key="9">
    <source>
        <dbReference type="SMART" id="SM00474"/>
    </source>
</evidence>
<dbReference type="Gene3D" id="3.30.70.370">
    <property type="match status" value="1"/>
</dbReference>
<proteinExistence type="inferred from homology"/>
<dbReference type="SMART" id="SM00987">
    <property type="entry name" value="UreE_C"/>
    <property type="match status" value="1"/>
</dbReference>
<dbReference type="PANTHER" id="PTHR10133">
    <property type="entry name" value="DNA POLYMERASE I"/>
    <property type="match status" value="1"/>
</dbReference>
<comment type="similarity">
    <text evidence="1">Belongs to the DNA polymerase type-A family.</text>
</comment>
<dbReference type="SMART" id="SM00986">
    <property type="entry name" value="UDG"/>
    <property type="match status" value="1"/>
</dbReference>
<dbReference type="InterPro" id="IPR043502">
    <property type="entry name" value="DNA/RNA_pol_sf"/>
</dbReference>
<dbReference type="GO" id="GO:0006261">
    <property type="term" value="P:DNA-templated DNA replication"/>
    <property type="evidence" value="ECO:0007669"/>
    <property type="project" value="InterPro"/>
</dbReference>
<reference evidence="12" key="1">
    <citation type="submission" date="2020-03" db="EMBL/GenBank/DDBJ databases">
        <title>The deep terrestrial virosphere.</title>
        <authorList>
            <person name="Holmfeldt K."/>
            <person name="Nilsson E."/>
            <person name="Simone D."/>
            <person name="Lopez-Fernandez M."/>
            <person name="Wu X."/>
            <person name="de Brujin I."/>
            <person name="Lundin D."/>
            <person name="Andersson A."/>
            <person name="Bertilsson S."/>
            <person name="Dopson M."/>
        </authorList>
    </citation>
    <scope>NUCLEOTIDE SEQUENCE</scope>
    <source>
        <strain evidence="12">MM415A01069</strain>
    </source>
</reference>
<feature type="domain" description="3'-5' exonuclease" evidence="9">
    <location>
        <begin position="186"/>
        <end position="358"/>
    </location>
</feature>
<evidence type="ECO:0000259" key="10">
    <source>
        <dbReference type="SMART" id="SM00482"/>
    </source>
</evidence>
<protein>
    <recommendedName>
        <fullName evidence="2">DNA-directed DNA polymerase</fullName>
        <ecNumber evidence="2">2.7.7.7</ecNumber>
    </recommendedName>
</protein>
<evidence type="ECO:0000256" key="2">
    <source>
        <dbReference type="ARBA" id="ARBA00012417"/>
    </source>
</evidence>
<accession>A0A6M3K9X3</accession>
<dbReference type="GO" id="GO:0008408">
    <property type="term" value="F:3'-5' exonuclease activity"/>
    <property type="evidence" value="ECO:0007669"/>
    <property type="project" value="InterPro"/>
</dbReference>
<dbReference type="AlphaFoldDB" id="A0A6M3K9X3"/>
<evidence type="ECO:0000259" key="11">
    <source>
        <dbReference type="SMART" id="SM00986"/>
    </source>
</evidence>
<evidence type="ECO:0000256" key="6">
    <source>
        <dbReference type="ARBA" id="ARBA00022932"/>
    </source>
</evidence>
<gene>
    <name evidence="12" type="ORF">MM415A01069_0015</name>
</gene>
<keyword evidence="7" id="KW-0238">DNA-binding</keyword>
<dbReference type="SMART" id="SM00482">
    <property type="entry name" value="POLAc"/>
    <property type="match status" value="1"/>
</dbReference>
<dbReference type="PROSITE" id="PS00447">
    <property type="entry name" value="DNA_POLYMERASE_A"/>
    <property type="match status" value="1"/>
</dbReference>
<keyword evidence="4" id="KW-0548">Nucleotidyltransferase</keyword>
<evidence type="ECO:0000256" key="3">
    <source>
        <dbReference type="ARBA" id="ARBA00022679"/>
    </source>
</evidence>
<evidence type="ECO:0000256" key="4">
    <source>
        <dbReference type="ARBA" id="ARBA00022695"/>
    </source>
</evidence>
<dbReference type="SUPFAM" id="SSF53098">
    <property type="entry name" value="Ribonuclease H-like"/>
    <property type="match status" value="1"/>
</dbReference>
<dbReference type="InterPro" id="IPR002298">
    <property type="entry name" value="DNA_polymerase_A"/>
</dbReference>
<feature type="domain" description="DNA-directed DNA polymerase family A palm" evidence="10">
    <location>
        <begin position="531"/>
        <end position="744"/>
    </location>
</feature>
<dbReference type="SUPFAM" id="SSF56672">
    <property type="entry name" value="DNA/RNA polymerases"/>
    <property type="match status" value="1"/>
</dbReference>
<dbReference type="InterPro" id="IPR001098">
    <property type="entry name" value="DNA-dir_DNA_pol_A_palm_dom"/>
</dbReference>
<dbReference type="InterPro" id="IPR036895">
    <property type="entry name" value="Uracil-DNA_glycosylase-like_sf"/>
</dbReference>
<keyword evidence="5" id="KW-0235">DNA replication</keyword>
<keyword evidence="3" id="KW-0808">Transferase</keyword>
<evidence type="ECO:0000313" key="12">
    <source>
        <dbReference type="EMBL" id="QJA78481.1"/>
    </source>
</evidence>
<evidence type="ECO:0000256" key="7">
    <source>
        <dbReference type="ARBA" id="ARBA00023125"/>
    </source>
</evidence>
<dbReference type="GO" id="GO:0003887">
    <property type="term" value="F:DNA-directed DNA polymerase activity"/>
    <property type="evidence" value="ECO:0007669"/>
    <property type="project" value="UniProtKB-KW"/>
</dbReference>
<dbReference type="SMART" id="SM00474">
    <property type="entry name" value="35EXOc"/>
    <property type="match status" value="1"/>
</dbReference>
<dbReference type="GO" id="GO:0003677">
    <property type="term" value="F:DNA binding"/>
    <property type="evidence" value="ECO:0007669"/>
    <property type="project" value="UniProtKB-KW"/>
</dbReference>
<dbReference type="EC" id="2.7.7.7" evidence="2"/>
<dbReference type="InterPro" id="IPR005122">
    <property type="entry name" value="Uracil-DNA_glycosylase-like"/>
</dbReference>
<dbReference type="SUPFAM" id="SSF52141">
    <property type="entry name" value="Uracil-DNA glycosylase-like"/>
    <property type="match status" value="1"/>
</dbReference>
<dbReference type="GO" id="GO:0006302">
    <property type="term" value="P:double-strand break repair"/>
    <property type="evidence" value="ECO:0007669"/>
    <property type="project" value="TreeGrafter"/>
</dbReference>
<dbReference type="InterPro" id="IPR019760">
    <property type="entry name" value="DNA-dir_DNA_pol_A_CS"/>
</dbReference>
<dbReference type="InterPro" id="IPR012337">
    <property type="entry name" value="RNaseH-like_sf"/>
</dbReference>
<dbReference type="Pfam" id="PF00476">
    <property type="entry name" value="DNA_pol_A"/>
    <property type="match status" value="1"/>
</dbReference>
<evidence type="ECO:0000256" key="1">
    <source>
        <dbReference type="ARBA" id="ARBA00007705"/>
    </source>
</evidence>
<sequence length="790" mass="90994">MSKCTRCKWSQNSKGINCTGYFGLDDAEIVFVGEAFGATEAETGIAFSGDAGEKLDLLLELAGLKRSEIVIMNAMRCFQQGNPTPTERELDTCFPFVLKDLMVIKPKLIVALGRSAFYSLTGIKEGVTPYIGKLLKSDKIPFNVFVTFHPAATLYDSEKLPILEEHFKMIPFLINKEPEEIKHYEYIAIDTPEKFFEIQPQIERSEYLYLDTETTGLSPYVDDLRLIQIGLDDNTILVINSSILHPIKDTLKKYLESKKIVGAGYEFDHKFIKEKLDIDLENYSHDVILAEYLLTGMKDNDLTFLTGKYDKDRYGYDKEVIKAGGAHKIYNLEELKQYGANDVGVMYPIKKAQRKLLAQNNQLWLFENITMPSNKVLTKMSIRGVQYDLDQLWKVDKIYESRAKKLLFSIENESYIKETESYFKKKFNPRSYDMVKWLLLDYFKLPILKETKTNTPSIGKGEMKRYAEQFKNPYCLIMEKYRSLQNIRDNFLSGTLSKLHNGVAHTKYSLHSTATGRPNSIDPNLLNLPRAKEIKECIIARPGYQFVCADEAQLEVRISSVVYDEPKLIEICNDFSKDIHCAITAQAFDRDYDEIYNGYKNGDWEITELRVQGKAIQFGVIYQEGPQKLAYELGIQTEEAAKFIQDYYKRFSNLRKNIDAVIQFVIEHGYVDTYFNFRRRWKFHSEEDHSTQREAVNHGVQSLAFSIIQLALIEIDKKLEEVGLVSRLVLQVYDSVIVETLEKEIPVVAEIVKNAMENVIKPFENINRVKLKSDIEVGPNLADLETFKFS</sequence>
<dbReference type="PANTHER" id="PTHR10133:SF27">
    <property type="entry name" value="DNA POLYMERASE NU"/>
    <property type="match status" value="1"/>
</dbReference>
<dbReference type="Gene3D" id="3.30.420.10">
    <property type="entry name" value="Ribonuclease H-like superfamily/Ribonuclease H"/>
    <property type="match status" value="1"/>
</dbReference>
<dbReference type="Pfam" id="PF01612">
    <property type="entry name" value="DNA_pol_A_exo1"/>
    <property type="match status" value="1"/>
</dbReference>